<reference evidence="2 3" key="1">
    <citation type="submission" date="2019-11" db="EMBL/GenBank/DDBJ databases">
        <title>Whole genome sequence of Oryza granulata.</title>
        <authorList>
            <person name="Li W."/>
        </authorList>
    </citation>
    <scope>NUCLEOTIDE SEQUENCE [LARGE SCALE GENOMIC DNA]</scope>
    <source>
        <strain evidence="3">cv. Menghai</strain>
        <tissue evidence="2">Leaf</tissue>
    </source>
</reference>
<feature type="compositionally biased region" description="Basic and acidic residues" evidence="1">
    <location>
        <begin position="142"/>
        <end position="154"/>
    </location>
</feature>
<proteinExistence type="predicted"/>
<dbReference type="GO" id="GO:0009409">
    <property type="term" value="P:response to cold"/>
    <property type="evidence" value="ECO:0007669"/>
    <property type="project" value="InterPro"/>
</dbReference>
<feature type="compositionally biased region" description="Basic residues" evidence="1">
    <location>
        <begin position="264"/>
        <end position="279"/>
    </location>
</feature>
<evidence type="ECO:0000313" key="2">
    <source>
        <dbReference type="EMBL" id="KAF0891283.1"/>
    </source>
</evidence>
<evidence type="ECO:0000313" key="3">
    <source>
        <dbReference type="Proteomes" id="UP000479710"/>
    </source>
</evidence>
<dbReference type="PANTHER" id="PTHR33676:SF26">
    <property type="entry name" value="EXPRESSED PROTEIN"/>
    <property type="match status" value="1"/>
</dbReference>
<protein>
    <submittedName>
        <fullName evidence="2">Uncharacterized protein</fullName>
    </submittedName>
</protein>
<sequence length="305" mass="33767">MGDVSLNRPIKAEPAAGGIGQGNRILDMMSSGWTDERHMHYISSMEASFVEQLYNHEQIGNQHHSGNGFKVLCGGVWEKLNFDRTNACSRIGRKYCLPASPWIKHFRPRDCSSNAQGDGAEDLVGDHESGIQTIQGRTPLSHGREWEACKEEKPLGGSAEVSDQNFADDEADIDAESGRACKRRKLRSSLTRNYQLPLGVQGMPAQEQEEEAATPQRPNPPWRKAMAETRPPTGLVLGAPPASSSSPSRRSSRNRARQGEARRVGRFRRVPREKGKRGCARWPETGEEDRGRGGPYRRGPAYHAG</sequence>
<dbReference type="Proteomes" id="UP000479710">
    <property type="component" value="Unassembled WGS sequence"/>
</dbReference>
<dbReference type="AlphaFoldDB" id="A0A6G1BV61"/>
<feature type="region of interest" description="Disordered" evidence="1">
    <location>
        <begin position="111"/>
        <end position="171"/>
    </location>
</feature>
<dbReference type="PANTHER" id="PTHR33676">
    <property type="entry name" value="COLD REGULATED PROTEIN 27"/>
    <property type="match status" value="1"/>
</dbReference>
<feature type="compositionally biased region" description="Low complexity" evidence="1">
    <location>
        <begin position="239"/>
        <end position="249"/>
    </location>
</feature>
<dbReference type="GO" id="GO:0042752">
    <property type="term" value="P:regulation of circadian rhythm"/>
    <property type="evidence" value="ECO:0007669"/>
    <property type="project" value="InterPro"/>
</dbReference>
<accession>A0A6G1BV61</accession>
<dbReference type="EMBL" id="SPHZ02000011">
    <property type="protein sequence ID" value="KAF0891283.1"/>
    <property type="molecule type" value="Genomic_DNA"/>
</dbReference>
<dbReference type="InterPro" id="IPR044678">
    <property type="entry name" value="COR27/28"/>
</dbReference>
<keyword evidence="3" id="KW-1185">Reference proteome</keyword>
<evidence type="ECO:0000256" key="1">
    <source>
        <dbReference type="SAM" id="MobiDB-lite"/>
    </source>
</evidence>
<comment type="caution">
    <text evidence="2">The sequence shown here is derived from an EMBL/GenBank/DDBJ whole genome shotgun (WGS) entry which is preliminary data.</text>
</comment>
<gene>
    <name evidence="2" type="ORF">E2562_009459</name>
</gene>
<feature type="region of interest" description="Disordered" evidence="1">
    <location>
        <begin position="195"/>
        <end position="305"/>
    </location>
</feature>
<organism evidence="2 3">
    <name type="scientific">Oryza meyeriana var. granulata</name>
    <dbReference type="NCBI Taxonomy" id="110450"/>
    <lineage>
        <taxon>Eukaryota</taxon>
        <taxon>Viridiplantae</taxon>
        <taxon>Streptophyta</taxon>
        <taxon>Embryophyta</taxon>
        <taxon>Tracheophyta</taxon>
        <taxon>Spermatophyta</taxon>
        <taxon>Magnoliopsida</taxon>
        <taxon>Liliopsida</taxon>
        <taxon>Poales</taxon>
        <taxon>Poaceae</taxon>
        <taxon>BOP clade</taxon>
        <taxon>Oryzoideae</taxon>
        <taxon>Oryzeae</taxon>
        <taxon>Oryzinae</taxon>
        <taxon>Oryza</taxon>
        <taxon>Oryza meyeriana</taxon>
    </lineage>
</organism>
<name>A0A6G1BV61_9ORYZ</name>
<dbReference type="OrthoDB" id="1923282at2759"/>